<evidence type="ECO:0000313" key="7">
    <source>
        <dbReference type="EMBL" id="KAG2171523.1"/>
    </source>
</evidence>
<dbReference type="InterPro" id="IPR029041">
    <property type="entry name" value="FAD-linked_oxidoreductase-like"/>
</dbReference>
<protein>
    <recommendedName>
        <fullName evidence="2 5">Proline dehydrogenase</fullName>
        <ecNumber evidence="2 5">1.5.5.2</ecNumber>
    </recommendedName>
</protein>
<keyword evidence="5" id="KW-0274">FAD</keyword>
<proteinExistence type="inferred from homology"/>
<dbReference type="PANTHER" id="PTHR13914">
    <property type="entry name" value="PROLINE OXIDASE"/>
    <property type="match status" value="1"/>
</dbReference>
<comment type="similarity">
    <text evidence="1 5">Belongs to the proline oxidase family.</text>
</comment>
<evidence type="ECO:0000256" key="3">
    <source>
        <dbReference type="ARBA" id="ARBA00023002"/>
    </source>
</evidence>
<comment type="catalytic activity">
    <reaction evidence="5">
        <text>L-proline + a quinone = (S)-1-pyrroline-5-carboxylate + a quinol + H(+)</text>
        <dbReference type="Rhea" id="RHEA:23784"/>
        <dbReference type="ChEBI" id="CHEBI:15378"/>
        <dbReference type="ChEBI" id="CHEBI:17388"/>
        <dbReference type="ChEBI" id="CHEBI:24646"/>
        <dbReference type="ChEBI" id="CHEBI:60039"/>
        <dbReference type="ChEBI" id="CHEBI:132124"/>
        <dbReference type="EC" id="1.5.5.2"/>
    </reaction>
</comment>
<dbReference type="EMBL" id="JAEPQZ010000020">
    <property type="protein sequence ID" value="KAG2171523.1"/>
    <property type="molecule type" value="Genomic_DNA"/>
</dbReference>
<evidence type="ECO:0000256" key="5">
    <source>
        <dbReference type="RuleBase" id="RU364054"/>
    </source>
</evidence>
<reference evidence="7" key="1">
    <citation type="submission" date="2020-12" db="EMBL/GenBank/DDBJ databases">
        <title>Metabolic potential, ecology and presence of endohyphal bacteria is reflected in genomic diversity of Mucoromycotina.</title>
        <authorList>
            <person name="Muszewska A."/>
            <person name="Okrasinska A."/>
            <person name="Steczkiewicz K."/>
            <person name="Drgas O."/>
            <person name="Orlowska M."/>
            <person name="Perlinska-Lenart U."/>
            <person name="Aleksandrzak-Piekarczyk T."/>
            <person name="Szatraj K."/>
            <person name="Zielenkiewicz U."/>
            <person name="Pilsyk S."/>
            <person name="Malc E."/>
            <person name="Mieczkowski P."/>
            <person name="Kruszewska J.S."/>
            <person name="Biernat P."/>
            <person name="Pawlowska J."/>
        </authorList>
    </citation>
    <scope>NUCLEOTIDE SEQUENCE</scope>
    <source>
        <strain evidence="7">WA0000067209</strain>
    </source>
</reference>
<dbReference type="EC" id="1.5.5.2" evidence="2 5"/>
<keyword evidence="5" id="KW-0285">Flavoprotein</keyword>
<keyword evidence="4 5" id="KW-0642">Proline metabolism</keyword>
<dbReference type="GO" id="GO:0010133">
    <property type="term" value="P:L-proline catabolic process to L-glutamate"/>
    <property type="evidence" value="ECO:0007669"/>
    <property type="project" value="TreeGrafter"/>
</dbReference>
<gene>
    <name evidence="7" type="ORF">INT43_008249</name>
</gene>
<comment type="cofactor">
    <cofactor evidence="5">
        <name>FAD</name>
        <dbReference type="ChEBI" id="CHEBI:57692"/>
    </cofactor>
</comment>
<dbReference type="Proteomes" id="UP000654370">
    <property type="component" value="Unassembled WGS sequence"/>
</dbReference>
<dbReference type="GO" id="GO:0005739">
    <property type="term" value="C:mitochondrion"/>
    <property type="evidence" value="ECO:0007669"/>
    <property type="project" value="TreeGrafter"/>
</dbReference>
<keyword evidence="3 5" id="KW-0560">Oxidoreductase</keyword>
<evidence type="ECO:0000259" key="6">
    <source>
        <dbReference type="Pfam" id="PF01619"/>
    </source>
</evidence>
<evidence type="ECO:0000256" key="2">
    <source>
        <dbReference type="ARBA" id="ARBA00012695"/>
    </source>
</evidence>
<comment type="function">
    <text evidence="5">Converts proline to delta-1-pyrroline-5-carboxylate.</text>
</comment>
<dbReference type="AlphaFoldDB" id="A0A8H7PCS1"/>
<evidence type="ECO:0000256" key="1">
    <source>
        <dbReference type="ARBA" id="ARBA00005869"/>
    </source>
</evidence>
<feature type="domain" description="Proline dehydrogenase" evidence="6">
    <location>
        <begin position="1"/>
        <end position="168"/>
    </location>
</feature>
<dbReference type="GO" id="GO:0071949">
    <property type="term" value="F:FAD binding"/>
    <property type="evidence" value="ECO:0007669"/>
    <property type="project" value="TreeGrafter"/>
</dbReference>
<name>A0A8H7PCS1_MORIS</name>
<organism evidence="7 8">
    <name type="scientific">Mortierella isabellina</name>
    <name type="common">Filamentous fungus</name>
    <name type="synonym">Umbelopsis isabellina</name>
    <dbReference type="NCBI Taxonomy" id="91625"/>
    <lineage>
        <taxon>Eukaryota</taxon>
        <taxon>Fungi</taxon>
        <taxon>Fungi incertae sedis</taxon>
        <taxon>Mucoromycota</taxon>
        <taxon>Mucoromycotina</taxon>
        <taxon>Umbelopsidomycetes</taxon>
        <taxon>Umbelopsidales</taxon>
        <taxon>Umbelopsidaceae</taxon>
        <taxon>Umbelopsis</taxon>
    </lineage>
</organism>
<dbReference type="SUPFAM" id="SSF51730">
    <property type="entry name" value="FAD-linked oxidoreductase"/>
    <property type="match status" value="1"/>
</dbReference>
<dbReference type="Pfam" id="PF01619">
    <property type="entry name" value="Pro_dh"/>
    <property type="match status" value="1"/>
</dbReference>
<dbReference type="Gene3D" id="3.20.20.220">
    <property type="match status" value="1"/>
</dbReference>
<dbReference type="InterPro" id="IPR015659">
    <property type="entry name" value="Proline_oxidase"/>
</dbReference>
<sequence>MYTKVATQKLELDLQAAERHGYGLGVKLVRGAYMRAAEEGYPDPIHDTLNDTHESYHGAIRLLLNRLRVAQDKTGEPVTEGNSPLSVVIASHNRESVMFACKELLDHNISFQCGVVYFGQLYGMCDSISYTLSAYGVPVFKYLPFGHIEQVMPYLIRRAQENAAILDRTTTECEIIKDELKHRLLGTHSSGEKNPGLI</sequence>
<keyword evidence="8" id="KW-1185">Reference proteome</keyword>
<dbReference type="InterPro" id="IPR002872">
    <property type="entry name" value="Proline_DH_dom"/>
</dbReference>
<dbReference type="GO" id="GO:0004657">
    <property type="term" value="F:proline dehydrogenase activity"/>
    <property type="evidence" value="ECO:0007669"/>
    <property type="project" value="UniProtKB-EC"/>
</dbReference>
<accession>A0A8H7PCS1</accession>
<evidence type="ECO:0000256" key="4">
    <source>
        <dbReference type="ARBA" id="ARBA00023062"/>
    </source>
</evidence>
<dbReference type="OrthoDB" id="5464at2759"/>
<evidence type="ECO:0000313" key="8">
    <source>
        <dbReference type="Proteomes" id="UP000654370"/>
    </source>
</evidence>
<dbReference type="PANTHER" id="PTHR13914:SF0">
    <property type="entry name" value="PROLINE DEHYDROGENASE 1, MITOCHONDRIAL"/>
    <property type="match status" value="1"/>
</dbReference>
<comment type="caution">
    <text evidence="7">The sequence shown here is derived from an EMBL/GenBank/DDBJ whole genome shotgun (WGS) entry which is preliminary data.</text>
</comment>